<sequence length="153" mass="17431">MVSATIPPLNENVHFQSAPDSLMHGVSQSRTKGAPLETAPLPKFLSLPMQVQGQSSPQSDRHGKRLVQRSLNSFMAFRSFYKPIFPKLQQNNTFSLLTTRWENDPFKANGLYLQKHIQAFETQLGSKEHHFWRFGNLFAQRSVSSIRKTTSGR</sequence>
<evidence type="ECO:0000313" key="8">
    <source>
        <dbReference type="Proteomes" id="UP000235786"/>
    </source>
</evidence>
<dbReference type="GO" id="GO:0005634">
    <property type="term" value="C:nucleus"/>
    <property type="evidence" value="ECO:0007669"/>
    <property type="project" value="UniProtKB-SubCell"/>
</dbReference>
<dbReference type="GO" id="GO:0045895">
    <property type="term" value="P:positive regulation of mating-type specific transcription, DNA-templated"/>
    <property type="evidence" value="ECO:0007669"/>
    <property type="project" value="InterPro"/>
</dbReference>
<evidence type="ECO:0000256" key="1">
    <source>
        <dbReference type="ARBA" id="ARBA00023015"/>
    </source>
</evidence>
<feature type="domain" description="Alpha box" evidence="6">
    <location>
        <begin position="66"/>
        <end position="119"/>
    </location>
</feature>
<dbReference type="Proteomes" id="UP000235786">
    <property type="component" value="Unassembled WGS sequence"/>
</dbReference>
<proteinExistence type="inferred from homology"/>
<keyword evidence="8" id="KW-1185">Reference proteome</keyword>
<dbReference type="PROSITE" id="PS51325">
    <property type="entry name" value="ALPHA_BOX"/>
    <property type="match status" value="1"/>
</dbReference>
<evidence type="ECO:0000256" key="2">
    <source>
        <dbReference type="ARBA" id="ARBA00023125"/>
    </source>
</evidence>
<evidence type="ECO:0000256" key="4">
    <source>
        <dbReference type="ARBA" id="ARBA00023242"/>
    </source>
</evidence>
<keyword evidence="3 5" id="KW-0804">Transcription</keyword>
<gene>
    <name evidence="7" type="ORF">L207DRAFT_577279</name>
</gene>
<dbReference type="Pfam" id="PF04769">
    <property type="entry name" value="MATalpha_HMGbox"/>
    <property type="match status" value="1"/>
</dbReference>
<keyword evidence="4 5" id="KW-0539">Nucleus</keyword>
<reference evidence="7 8" key="1">
    <citation type="submission" date="2016-04" db="EMBL/GenBank/DDBJ databases">
        <title>A degradative enzymes factory behind the ericoid mycorrhizal symbiosis.</title>
        <authorList>
            <consortium name="DOE Joint Genome Institute"/>
            <person name="Martino E."/>
            <person name="Morin E."/>
            <person name="Grelet G."/>
            <person name="Kuo A."/>
            <person name="Kohler A."/>
            <person name="Daghino S."/>
            <person name="Barry K."/>
            <person name="Choi C."/>
            <person name="Cichocki N."/>
            <person name="Clum A."/>
            <person name="Copeland A."/>
            <person name="Hainaut M."/>
            <person name="Haridas S."/>
            <person name="Labutti K."/>
            <person name="Lindquist E."/>
            <person name="Lipzen A."/>
            <person name="Khouja H.-R."/>
            <person name="Murat C."/>
            <person name="Ohm R."/>
            <person name="Olson A."/>
            <person name="Spatafora J."/>
            <person name="Veneault-Fourrey C."/>
            <person name="Henrissat B."/>
            <person name="Grigoriev I."/>
            <person name="Martin F."/>
            <person name="Perotto S."/>
        </authorList>
    </citation>
    <scope>NUCLEOTIDE SEQUENCE [LARGE SCALE GENOMIC DNA]</scope>
    <source>
        <strain evidence="7 8">F</strain>
    </source>
</reference>
<dbReference type="GO" id="GO:0008301">
    <property type="term" value="F:DNA binding, bending"/>
    <property type="evidence" value="ECO:0007669"/>
    <property type="project" value="InterPro"/>
</dbReference>
<keyword evidence="1 5" id="KW-0805">Transcription regulation</keyword>
<comment type="similarity">
    <text evidence="5">Belongs to the MATALPHA1 family.</text>
</comment>
<comment type="subcellular location">
    <subcellularLocation>
        <location evidence="5">Nucleus</location>
    </subcellularLocation>
</comment>
<dbReference type="AlphaFoldDB" id="A0A2J6S6N2"/>
<keyword evidence="2 5" id="KW-0238">DNA-binding</keyword>
<evidence type="ECO:0000259" key="6">
    <source>
        <dbReference type="PROSITE" id="PS51325"/>
    </source>
</evidence>
<dbReference type="EMBL" id="KZ613939">
    <property type="protein sequence ID" value="PMD46418.1"/>
    <property type="molecule type" value="Genomic_DNA"/>
</dbReference>
<evidence type="ECO:0000256" key="3">
    <source>
        <dbReference type="ARBA" id="ARBA00023163"/>
    </source>
</evidence>
<protein>
    <recommendedName>
        <fullName evidence="6">Alpha box domain-containing protein</fullName>
    </recommendedName>
</protein>
<accession>A0A2J6S6N2</accession>
<dbReference type="InterPro" id="IPR006856">
    <property type="entry name" value="MATalpha_HMGbox"/>
</dbReference>
<evidence type="ECO:0000313" key="7">
    <source>
        <dbReference type="EMBL" id="PMD46418.1"/>
    </source>
</evidence>
<evidence type="ECO:0000256" key="5">
    <source>
        <dbReference type="RuleBase" id="RU003516"/>
    </source>
</evidence>
<organism evidence="7 8">
    <name type="scientific">Hyaloscypha variabilis (strain UAMH 11265 / GT02V1 / F)</name>
    <name type="common">Meliniomyces variabilis</name>
    <dbReference type="NCBI Taxonomy" id="1149755"/>
    <lineage>
        <taxon>Eukaryota</taxon>
        <taxon>Fungi</taxon>
        <taxon>Dikarya</taxon>
        <taxon>Ascomycota</taxon>
        <taxon>Pezizomycotina</taxon>
        <taxon>Leotiomycetes</taxon>
        <taxon>Helotiales</taxon>
        <taxon>Hyaloscyphaceae</taxon>
        <taxon>Hyaloscypha</taxon>
        <taxon>Hyaloscypha variabilis</taxon>
    </lineage>
</organism>
<name>A0A2J6S6N2_HYAVF</name>
<dbReference type="OrthoDB" id="5398665at2759"/>